<accession>E4YXZ4</accession>
<dbReference type="EMBL" id="FN655876">
    <property type="protein sequence ID" value="CBY40327.1"/>
    <property type="molecule type" value="Genomic_DNA"/>
</dbReference>
<gene>
    <name evidence="1" type="ORF">GSOID_T00022321001</name>
</gene>
<sequence>MNKLPGRMTVKANCLAKLPEYVTVELVKGPLPQVECPSGPTPAVSLGYFPHAFVTSKYVPTVFTSKESPLTNVPVYSLAPVTYYSLLKRAGRSEKLRFVTDSFYEITARCCRPQEDSGSYYSRDDRLANVNRDIFKLNSLYYDSPCFGFASPFPTQSNRVFDPQFDYAGATHMVISNTEMLEPTAMRKDAIRPAIAAMADVDAHGLTPLETLSLLRVALYRQYLKMECYEKNGIEYLRSKRTGYPFFQLCLSPGKIEPLTDDEVAEKKENGFTRSWRLKKAGRLAVCLLSGCGERKPFSRGTAEMYEENEEYMRRSAEQCYRLKYNEDKGCKEWDPRSPRESRECLWHLITPSDNSAPYWERHWFARIFHVAGGSSSSRLKSWQPCTAADTSNDASYLESVAFHCSQERGFRTQCKIPVFDVTSDYAESYARLDNLDQPLRKMGGKEFSGSRYF</sequence>
<protein>
    <submittedName>
        <fullName evidence="1">Uncharacterized protein</fullName>
    </submittedName>
</protein>
<proteinExistence type="predicted"/>
<organism evidence="1">
    <name type="scientific">Oikopleura dioica</name>
    <name type="common">Tunicate</name>
    <dbReference type="NCBI Taxonomy" id="34765"/>
    <lineage>
        <taxon>Eukaryota</taxon>
        <taxon>Metazoa</taxon>
        <taxon>Chordata</taxon>
        <taxon>Tunicata</taxon>
        <taxon>Appendicularia</taxon>
        <taxon>Copelata</taxon>
        <taxon>Oikopleuridae</taxon>
        <taxon>Oikopleura</taxon>
    </lineage>
</organism>
<evidence type="ECO:0000313" key="1">
    <source>
        <dbReference type="EMBL" id="CBY40327.1"/>
    </source>
</evidence>
<name>E4YXZ4_OIKDI</name>
<dbReference type="Proteomes" id="UP000011014">
    <property type="component" value="Unassembled WGS sequence"/>
</dbReference>
<reference evidence="1" key="1">
    <citation type="journal article" date="2010" name="Science">
        <title>Plasticity of animal genome architecture unmasked by rapid evolution of a pelagic tunicate.</title>
        <authorList>
            <person name="Denoeud F."/>
            <person name="Henriet S."/>
            <person name="Mungpakdee S."/>
            <person name="Aury J.M."/>
            <person name="Da Silva C."/>
            <person name="Brinkmann H."/>
            <person name="Mikhaleva J."/>
            <person name="Olsen L.C."/>
            <person name="Jubin C."/>
            <person name="Canestro C."/>
            <person name="Bouquet J.M."/>
            <person name="Danks G."/>
            <person name="Poulain J."/>
            <person name="Campsteijn C."/>
            <person name="Adamski M."/>
            <person name="Cross I."/>
            <person name="Yadetie F."/>
            <person name="Muffato M."/>
            <person name="Louis A."/>
            <person name="Butcher S."/>
            <person name="Tsagkogeorga G."/>
            <person name="Konrad A."/>
            <person name="Singh S."/>
            <person name="Jensen M.F."/>
            <person name="Cong E.H."/>
            <person name="Eikeseth-Otteraa H."/>
            <person name="Noel B."/>
            <person name="Anthouard V."/>
            <person name="Porcel B.M."/>
            <person name="Kachouri-Lafond R."/>
            <person name="Nishino A."/>
            <person name="Ugolini M."/>
            <person name="Chourrout P."/>
            <person name="Nishida H."/>
            <person name="Aasland R."/>
            <person name="Huzurbazar S."/>
            <person name="Westhof E."/>
            <person name="Delsuc F."/>
            <person name="Lehrach H."/>
            <person name="Reinhardt R."/>
            <person name="Weissenbach J."/>
            <person name="Roy S.W."/>
            <person name="Artiguenave F."/>
            <person name="Postlethwait J.H."/>
            <person name="Manak J.R."/>
            <person name="Thompson E.M."/>
            <person name="Jaillon O."/>
            <person name="Du Pasquier L."/>
            <person name="Boudinot P."/>
            <person name="Liberles D.A."/>
            <person name="Volff J.N."/>
            <person name="Philippe H."/>
            <person name="Lenhard B."/>
            <person name="Roest Crollius H."/>
            <person name="Wincker P."/>
            <person name="Chourrout D."/>
        </authorList>
    </citation>
    <scope>NUCLEOTIDE SEQUENCE [LARGE SCALE GENOMIC DNA]</scope>
</reference>
<dbReference type="AlphaFoldDB" id="E4YXZ4"/>